<dbReference type="Proteomes" id="UP001139031">
    <property type="component" value="Unassembled WGS sequence"/>
</dbReference>
<sequence length="160" mass="16657">MSAPKLPLVVPPATAVAHAAAQFPAVPAARLRFRAHDEPGCFYIDVHDPGAAPRSYLVFASPTPDGSRLEFRDLGDVASVIAGVLVVGLAAATWHTFGILSLLLALPCGVLLRVAAESNAGTAEQDEVFAALVSAFEPLRPPGSPYRAIRPSSRVLGTHG</sequence>
<proteinExistence type="predicted"/>
<keyword evidence="3" id="KW-1185">Reference proteome</keyword>
<gene>
    <name evidence="2" type="ORF">K7C98_00990</name>
</gene>
<keyword evidence="1" id="KW-1133">Transmembrane helix</keyword>
<feature type="transmembrane region" description="Helical" evidence="1">
    <location>
        <begin position="77"/>
        <end position="106"/>
    </location>
</feature>
<dbReference type="RefSeq" id="WP_224189578.1">
    <property type="nucleotide sequence ID" value="NZ_JAIRAU010000001.1"/>
</dbReference>
<evidence type="ECO:0000256" key="1">
    <source>
        <dbReference type="SAM" id="Phobius"/>
    </source>
</evidence>
<accession>A0ABS7THY1</accession>
<keyword evidence="1" id="KW-0472">Membrane</keyword>
<protein>
    <submittedName>
        <fullName evidence="2">Uncharacterized protein</fullName>
    </submittedName>
</protein>
<reference evidence="2" key="1">
    <citation type="submission" date="2021-08" db="EMBL/GenBank/DDBJ databases">
        <authorList>
            <person name="Stevens D.C."/>
        </authorList>
    </citation>
    <scope>NUCLEOTIDE SEQUENCE</scope>
    <source>
        <strain evidence="2">DSM 53165</strain>
    </source>
</reference>
<evidence type="ECO:0000313" key="2">
    <source>
        <dbReference type="EMBL" id="MBZ5707815.1"/>
    </source>
</evidence>
<name>A0ABS7THY1_9BACT</name>
<organism evidence="2 3">
    <name type="scientific">Nannocystis pusilla</name>
    <dbReference type="NCBI Taxonomy" id="889268"/>
    <lineage>
        <taxon>Bacteria</taxon>
        <taxon>Pseudomonadati</taxon>
        <taxon>Myxococcota</taxon>
        <taxon>Polyangia</taxon>
        <taxon>Nannocystales</taxon>
        <taxon>Nannocystaceae</taxon>
        <taxon>Nannocystis</taxon>
    </lineage>
</organism>
<dbReference type="EMBL" id="JAIRAU010000001">
    <property type="protein sequence ID" value="MBZ5707815.1"/>
    <property type="molecule type" value="Genomic_DNA"/>
</dbReference>
<evidence type="ECO:0000313" key="3">
    <source>
        <dbReference type="Proteomes" id="UP001139031"/>
    </source>
</evidence>
<keyword evidence="1" id="KW-0812">Transmembrane</keyword>
<comment type="caution">
    <text evidence="2">The sequence shown here is derived from an EMBL/GenBank/DDBJ whole genome shotgun (WGS) entry which is preliminary data.</text>
</comment>